<evidence type="ECO:0000256" key="1">
    <source>
        <dbReference type="ARBA" id="ARBA00022473"/>
    </source>
</evidence>
<dbReference type="Proteomes" id="UP000614601">
    <property type="component" value="Unassembled WGS sequence"/>
</dbReference>
<sequence>MDFYGGYNNGALEYDMYSRVRMSSSRVRNALFPDFPTEPIEDSPSFLDQLAGPSLEAQNAVIDFLNAPDEMERLGHAIGECIRNLGSRDANLILSGLSNIYSLAQRPGIAEQMAADEELLKALIKTLNYDDEEIQANALKALAALSASAPARICIFRSGGIPALVRMLGSRDEAVGRYAVQTLHKLLQYVEPAKDEIIAERGLEAFVPLLLDSNVKVQALVADCCYYLLFERPICKERFYQLNGNELLLRILDTRYDYLKVIYPVLRCLNCVSTEPKNKEQLVEIGTLDALHQYLHKINDPKWKLTLLNTIRNLSDAATTVDTLSGLVRDLLGMLKHTSDDITVSCICGILSNLTCNNINNKKTATLSGGIEILVAVGGAFSHIEDVTEPTLCTIRHCTIRHDLADQAQSELCHLTHGLQIILCLLATRRPPIVKAALGVARNCAIRESNRRALLMERTPTRDGVVNVAIEVLLHSGDELTREFDALTEGVSLLELVETTVSLLHQLTKEVEIAEALYTRQDIMMILVSLISIDKINQAEECLVLREVMGIFYHITKTAEGARVLEHSGAVPYISFAYRSKDHAVVTYAKAILRQLGMEERPLPGYQHNSHSSTDTLGSNGRIVQQEYIGHGGCINEGLEPELFQEMYSPTLGEMRHDHIEGHHGNSWFDTDV</sequence>
<evidence type="ECO:0000313" key="3">
    <source>
        <dbReference type="EMBL" id="CAD5206330.1"/>
    </source>
</evidence>
<comment type="caution">
    <text evidence="3">The sequence shown here is derived from an EMBL/GenBank/DDBJ whole genome shotgun (WGS) entry which is preliminary data.</text>
</comment>
<dbReference type="PRINTS" id="PR01869">
    <property type="entry name" value="BCATNINFAMLY"/>
</dbReference>
<organism evidence="3 4">
    <name type="scientific">Bursaphelenchus okinawaensis</name>
    <dbReference type="NCBI Taxonomy" id="465554"/>
    <lineage>
        <taxon>Eukaryota</taxon>
        <taxon>Metazoa</taxon>
        <taxon>Ecdysozoa</taxon>
        <taxon>Nematoda</taxon>
        <taxon>Chromadorea</taxon>
        <taxon>Rhabditida</taxon>
        <taxon>Tylenchina</taxon>
        <taxon>Tylenchomorpha</taxon>
        <taxon>Aphelenchoidea</taxon>
        <taxon>Aphelenchoididae</taxon>
        <taxon>Bursaphelenchus</taxon>
    </lineage>
</organism>
<dbReference type="InterPro" id="IPR013284">
    <property type="entry name" value="Beta-catenin"/>
</dbReference>
<dbReference type="GO" id="GO:0007155">
    <property type="term" value="P:cell adhesion"/>
    <property type="evidence" value="ECO:0007669"/>
    <property type="project" value="InterPro"/>
</dbReference>
<keyword evidence="4" id="KW-1185">Reference proteome</keyword>
<evidence type="ECO:0000256" key="2">
    <source>
        <dbReference type="PROSITE-ProRule" id="PRU00259"/>
    </source>
</evidence>
<keyword evidence="1" id="KW-0217">Developmental protein</keyword>
<dbReference type="AlphaFoldDB" id="A0A811JSB3"/>
<dbReference type="GO" id="GO:0045296">
    <property type="term" value="F:cadherin binding"/>
    <property type="evidence" value="ECO:0007669"/>
    <property type="project" value="InterPro"/>
</dbReference>
<dbReference type="PANTHER" id="PTHR45976">
    <property type="entry name" value="ARMADILLO SEGMENT POLARITY PROTEIN"/>
    <property type="match status" value="1"/>
</dbReference>
<dbReference type="SUPFAM" id="SSF48371">
    <property type="entry name" value="ARM repeat"/>
    <property type="match status" value="1"/>
</dbReference>
<evidence type="ECO:0000313" key="4">
    <source>
        <dbReference type="Proteomes" id="UP000614601"/>
    </source>
</evidence>
<dbReference type="OrthoDB" id="195736at2759"/>
<feature type="repeat" description="ARM" evidence="2">
    <location>
        <begin position="118"/>
        <end position="160"/>
    </location>
</feature>
<dbReference type="SMART" id="SM00185">
    <property type="entry name" value="ARM"/>
    <property type="match status" value="5"/>
</dbReference>
<evidence type="ECO:0008006" key="5">
    <source>
        <dbReference type="Google" id="ProtNLM"/>
    </source>
</evidence>
<dbReference type="EMBL" id="CAJFDH010000001">
    <property type="protein sequence ID" value="CAD5206330.1"/>
    <property type="molecule type" value="Genomic_DNA"/>
</dbReference>
<protein>
    <recommendedName>
        <fullName evidence="5">Armadillo segment polarity protein</fullName>
    </recommendedName>
</protein>
<dbReference type="InterPro" id="IPR000225">
    <property type="entry name" value="Armadillo"/>
</dbReference>
<feature type="repeat" description="ARM" evidence="2">
    <location>
        <begin position="159"/>
        <end position="186"/>
    </location>
</feature>
<accession>A0A811JSB3</accession>
<dbReference type="Proteomes" id="UP000783686">
    <property type="component" value="Unassembled WGS sequence"/>
</dbReference>
<dbReference type="InterPro" id="IPR011989">
    <property type="entry name" value="ARM-like"/>
</dbReference>
<name>A0A811JSB3_9BILA</name>
<dbReference type="EMBL" id="CAJFCW020000001">
    <property type="protein sequence ID" value="CAG9081340.1"/>
    <property type="molecule type" value="Genomic_DNA"/>
</dbReference>
<dbReference type="InterPro" id="IPR016024">
    <property type="entry name" value="ARM-type_fold"/>
</dbReference>
<gene>
    <name evidence="3" type="ORF">BOKJ2_LOCUS1014</name>
</gene>
<dbReference type="Gene3D" id="1.25.10.10">
    <property type="entry name" value="Leucine-rich Repeat Variant"/>
    <property type="match status" value="1"/>
</dbReference>
<reference evidence="3" key="1">
    <citation type="submission" date="2020-09" db="EMBL/GenBank/DDBJ databases">
        <authorList>
            <person name="Kikuchi T."/>
        </authorList>
    </citation>
    <scope>NUCLEOTIDE SEQUENCE</scope>
    <source>
        <strain evidence="3">SH1</strain>
    </source>
</reference>
<dbReference type="PROSITE" id="PS50176">
    <property type="entry name" value="ARM_REPEAT"/>
    <property type="match status" value="2"/>
</dbReference>
<proteinExistence type="predicted"/>